<comment type="caution">
    <text evidence="1">The sequence shown here is derived from an EMBL/GenBank/DDBJ whole genome shotgun (WGS) entry which is preliminary data.</text>
</comment>
<evidence type="ECO:0000313" key="2">
    <source>
        <dbReference type="Proteomes" id="UP000479773"/>
    </source>
</evidence>
<protein>
    <submittedName>
        <fullName evidence="1">Uncharacterized protein</fullName>
    </submittedName>
</protein>
<dbReference type="EMBL" id="VWEQ01000001">
    <property type="protein sequence ID" value="KAA4756548.1"/>
    <property type="molecule type" value="Genomic_DNA"/>
</dbReference>
<evidence type="ECO:0000313" key="1">
    <source>
        <dbReference type="EMBL" id="KAA4756548.1"/>
    </source>
</evidence>
<gene>
    <name evidence="1" type="ORF">F3B44_02025</name>
</gene>
<dbReference type="Proteomes" id="UP000479773">
    <property type="component" value="Unassembled WGS sequence"/>
</dbReference>
<accession>A0A2M9UUQ6</accession>
<proteinExistence type="predicted"/>
<dbReference type="AlphaFoldDB" id="A0A2M9UUQ6"/>
<organism evidence="1 2">
    <name type="scientific">Bacteroides fragilis</name>
    <dbReference type="NCBI Taxonomy" id="817"/>
    <lineage>
        <taxon>Bacteria</taxon>
        <taxon>Pseudomonadati</taxon>
        <taxon>Bacteroidota</taxon>
        <taxon>Bacteroidia</taxon>
        <taxon>Bacteroidales</taxon>
        <taxon>Bacteroidaceae</taxon>
        <taxon>Bacteroides</taxon>
    </lineage>
</organism>
<sequence>MMYFTSSLSIISPKNRAWKKLVDWIRRFEHILILDECSLDALKMEIEAKVNEINAEHPKLKPIIFSGDNSQISGCISARVMSCGCPDTVFNLNYCVVKSTYAFSEDNSKETILLDSQKGGQSCLQARN</sequence>
<reference evidence="1 2" key="1">
    <citation type="journal article" date="2019" name="Nat. Med.">
        <title>A library of human gut bacterial isolates paired with longitudinal multiomics data enables mechanistic microbiome research.</title>
        <authorList>
            <person name="Poyet M."/>
            <person name="Groussin M."/>
            <person name="Gibbons S.M."/>
            <person name="Avila-Pacheco J."/>
            <person name="Jiang X."/>
            <person name="Kearney S.M."/>
            <person name="Perrotta A.R."/>
            <person name="Berdy B."/>
            <person name="Zhao S."/>
            <person name="Lieberman T.D."/>
            <person name="Swanson P.K."/>
            <person name="Smith M."/>
            <person name="Roesemann S."/>
            <person name="Alexander J.E."/>
            <person name="Rich S.A."/>
            <person name="Livny J."/>
            <person name="Vlamakis H."/>
            <person name="Clish C."/>
            <person name="Bullock K."/>
            <person name="Deik A."/>
            <person name="Scott J."/>
            <person name="Pierce K.A."/>
            <person name="Xavier R.J."/>
            <person name="Alm E.J."/>
        </authorList>
    </citation>
    <scope>NUCLEOTIDE SEQUENCE [LARGE SCALE GENOMIC DNA]</scope>
    <source>
        <strain evidence="1 2">BIOML-A106</strain>
    </source>
</reference>
<name>A0A2M9UUQ6_BACFG</name>